<comment type="caution">
    <text evidence="3">The sequence shown here is derived from an EMBL/GenBank/DDBJ whole genome shotgun (WGS) entry which is preliminary data.</text>
</comment>
<accession>A0A6A5BGH2</accession>
<comment type="similarity">
    <text evidence="1">Belongs to the TIM50 family.</text>
</comment>
<sequence length="236" mass="27169">MCPRKSLLTSNMVMPHIFILDATSCSSNAPLQRRYYGDMYNSASEKGLCKLPPLEEGDSRMTLVLDLDQTLTTVETSNRIDFKSIGVETFDILDSYTVAKRPGVDQFLLEMLKYFEIVLLTSSVQYYADSILNQLPDVFSHRLYRHHIYDSKNVSELNRDLNKVVFMDDSEYYLKDNPFNMMCVKEFMAKSVDCAKDKELEEMAVVLKRIVEKGSVFEEVGVRLLQKEWAYAGSIE</sequence>
<evidence type="ECO:0000313" key="4">
    <source>
        <dbReference type="Proteomes" id="UP000444721"/>
    </source>
</evidence>
<dbReference type="InterPro" id="IPR050365">
    <property type="entry name" value="TIM50"/>
</dbReference>
<comment type="subcellular location">
    <subcellularLocation>
        <location evidence="1">Mitochondrion inner membrane</location>
        <topology evidence="1">Single-pass membrane protein</topology>
    </subcellularLocation>
</comment>
<dbReference type="EMBL" id="VFQX01000036">
    <property type="protein sequence ID" value="KAF0976963.1"/>
    <property type="molecule type" value="Genomic_DNA"/>
</dbReference>
<evidence type="ECO:0000256" key="1">
    <source>
        <dbReference type="RuleBase" id="RU365079"/>
    </source>
</evidence>
<keyword evidence="1" id="KW-0496">Mitochondrion</keyword>
<dbReference type="RefSeq" id="XP_044561676.1">
    <property type="nucleotide sequence ID" value="XM_044707653.1"/>
</dbReference>
<dbReference type="Gene3D" id="3.40.50.1000">
    <property type="entry name" value="HAD superfamily/HAD-like"/>
    <property type="match status" value="1"/>
</dbReference>
<organism evidence="3 4">
    <name type="scientific">Naegleria fowleri</name>
    <name type="common">Brain eating amoeba</name>
    <dbReference type="NCBI Taxonomy" id="5763"/>
    <lineage>
        <taxon>Eukaryota</taxon>
        <taxon>Discoba</taxon>
        <taxon>Heterolobosea</taxon>
        <taxon>Tetramitia</taxon>
        <taxon>Eutetramitia</taxon>
        <taxon>Vahlkampfiidae</taxon>
        <taxon>Naegleria</taxon>
    </lineage>
</organism>
<feature type="domain" description="FCP1 homology" evidence="2">
    <location>
        <begin position="56"/>
        <end position="210"/>
    </location>
</feature>
<keyword evidence="1" id="KW-0809">Transit peptide</keyword>
<dbReference type="GO" id="GO:0015031">
    <property type="term" value="P:protein transport"/>
    <property type="evidence" value="ECO:0007669"/>
    <property type="project" value="UniProtKB-KW"/>
</dbReference>
<dbReference type="OrthoDB" id="277011at2759"/>
<dbReference type="InterPro" id="IPR036412">
    <property type="entry name" value="HAD-like_sf"/>
</dbReference>
<proteinExistence type="inferred from homology"/>
<dbReference type="GO" id="GO:0005744">
    <property type="term" value="C:TIM23 mitochondrial import inner membrane translocase complex"/>
    <property type="evidence" value="ECO:0007669"/>
    <property type="project" value="UniProtKB-UniRule"/>
</dbReference>
<keyword evidence="4" id="KW-1185">Reference proteome</keyword>
<reference evidence="3 4" key="1">
    <citation type="journal article" date="2019" name="Sci. Rep.">
        <title>Nanopore sequencing improves the draft genome of the human pathogenic amoeba Naegleria fowleri.</title>
        <authorList>
            <person name="Liechti N."/>
            <person name="Schurch N."/>
            <person name="Bruggmann R."/>
            <person name="Wittwer M."/>
        </authorList>
    </citation>
    <scope>NUCLEOTIDE SEQUENCE [LARGE SCALE GENOMIC DNA]</scope>
    <source>
        <strain evidence="3 4">ATCC 30894</strain>
    </source>
</reference>
<dbReference type="CDD" id="cd07521">
    <property type="entry name" value="HAD_FCP1-like"/>
    <property type="match status" value="1"/>
</dbReference>
<keyword evidence="1" id="KW-0813">Transport</keyword>
<dbReference type="InterPro" id="IPR023214">
    <property type="entry name" value="HAD_sf"/>
</dbReference>
<dbReference type="SUPFAM" id="SSF56784">
    <property type="entry name" value="HAD-like"/>
    <property type="match status" value="1"/>
</dbReference>
<keyword evidence="1" id="KW-0811">Translocation</keyword>
<dbReference type="VEuPathDB" id="AmoebaDB:NF0097680"/>
<dbReference type="Pfam" id="PF03031">
    <property type="entry name" value="NIF"/>
    <property type="match status" value="1"/>
</dbReference>
<dbReference type="VEuPathDB" id="AmoebaDB:FDP41_004258"/>
<dbReference type="SMART" id="SM00577">
    <property type="entry name" value="CPDc"/>
    <property type="match status" value="1"/>
</dbReference>
<evidence type="ECO:0000313" key="3">
    <source>
        <dbReference type="EMBL" id="KAF0976963.1"/>
    </source>
</evidence>
<name>A0A6A5BGH2_NAEFO</name>
<comment type="function">
    <text evidence="1">Essential component of the TIM23 complex, a complex that mediates the translocation of transit peptide-containing proteins across the mitochondrial inner membrane.</text>
</comment>
<dbReference type="GeneID" id="68111476"/>
<comment type="subunit">
    <text evidence="1">Component of the TIM23 complex.</text>
</comment>
<protein>
    <recommendedName>
        <fullName evidence="1">Mitochondrial import inner membrane translocase subunit TIM50</fullName>
    </recommendedName>
</protein>
<keyword evidence="1" id="KW-0653">Protein transport</keyword>
<dbReference type="Proteomes" id="UP000444721">
    <property type="component" value="Unassembled WGS sequence"/>
</dbReference>
<evidence type="ECO:0000259" key="2">
    <source>
        <dbReference type="PROSITE" id="PS50969"/>
    </source>
</evidence>
<dbReference type="PROSITE" id="PS50969">
    <property type="entry name" value="FCP1"/>
    <property type="match status" value="1"/>
</dbReference>
<gene>
    <name evidence="3" type="ORF">FDP41_004258</name>
</gene>
<dbReference type="AlphaFoldDB" id="A0A6A5BGH2"/>
<dbReference type="InterPro" id="IPR004274">
    <property type="entry name" value="FCP1_dom"/>
</dbReference>
<dbReference type="VEuPathDB" id="AmoebaDB:NfTy_068070"/>
<dbReference type="PANTHER" id="PTHR12210">
    <property type="entry name" value="DULLARD PROTEIN PHOSPHATASE"/>
    <property type="match status" value="1"/>
</dbReference>